<gene>
    <name evidence="1" type="ORF">SAMN06265376_10169</name>
</gene>
<sequence>MKLSDCKLYLIIFLLIACIPYCTYSQIDGNNWNKSIPIEAEIDDFINTDIDDNCSLPLNLINRFNGKVDTVNNINKAGEIILNNKDGGYVKISGDVYIAPQFQISEIRKVFREELEVVLNEKIVPSIRELSENVLEIKAQLNEIAMILKTTQKPNEKKREILNLLIIYQNIVNFTKCVHQDYKDEAVIRTDTNGQEIYLFDIEKIGNDPNYFFKGEEKEGFKLVKQFNKYGYQSKTDEYSDIPFKYDDATDFTNGYAIVRNNMSYHVIDRKGNELLSFSTANTTFIEILENGLFIKHGMEEPSSKDSYFIDERGNIISEKFDKIVSYDHKNIFKGIPELKKRLVFGANSSISKKPVDSLERDPEVPSPPIDWGTYYDYNRTFYLDNQGDRILLSFKDLKKVKKTFKLKGKLTYWFEQIMLLPNNTEMLFIINIKGNEYLLLKDLISKEISILKDVENIDSYFKIAEFPKKISDSYSHSILGYSLSEHYNMYNSIIIDNKAFTKLKMSYSTHSNLLDSNKNNLRVFNIIENKSIGPLCQKINGVFPKRKLILFGKTLSVVSENENHIPVEPYNESQESLNESEGINAGDLEGNNNFENITSYNLKTGYGVMTYNGQIVIPPLFKEIIYQEDENYFYVLDYFENSYRINDMNWNCIQGDCVDYRQLIREYFPLIEED</sequence>
<reference evidence="1 2" key="1">
    <citation type="submission" date="2017-06" db="EMBL/GenBank/DDBJ databases">
        <authorList>
            <person name="Kim H.J."/>
            <person name="Triplett B.A."/>
        </authorList>
    </citation>
    <scope>NUCLEOTIDE SEQUENCE [LARGE SCALE GENOMIC DNA]</scope>
    <source>
        <strain evidence="1 2">DSM 25597</strain>
    </source>
</reference>
<dbReference type="Pfam" id="PF14903">
    <property type="entry name" value="WG_beta_rep"/>
    <property type="match status" value="2"/>
</dbReference>
<dbReference type="PROSITE" id="PS51257">
    <property type="entry name" value="PROKAR_LIPOPROTEIN"/>
    <property type="match status" value="1"/>
</dbReference>
<protein>
    <submittedName>
        <fullName evidence="1">WG containing repeat-containing protein</fullName>
    </submittedName>
</protein>
<dbReference type="InterPro" id="IPR032774">
    <property type="entry name" value="WG_beta_rep"/>
</dbReference>
<proteinExistence type="predicted"/>
<dbReference type="AlphaFoldDB" id="A0A238VN77"/>
<organism evidence="1 2">
    <name type="scientific">Dokdonia pacifica</name>
    <dbReference type="NCBI Taxonomy" id="1627892"/>
    <lineage>
        <taxon>Bacteria</taxon>
        <taxon>Pseudomonadati</taxon>
        <taxon>Bacteroidota</taxon>
        <taxon>Flavobacteriia</taxon>
        <taxon>Flavobacteriales</taxon>
        <taxon>Flavobacteriaceae</taxon>
        <taxon>Dokdonia</taxon>
    </lineage>
</organism>
<dbReference type="EMBL" id="FZNY01000001">
    <property type="protein sequence ID" value="SNR35631.1"/>
    <property type="molecule type" value="Genomic_DNA"/>
</dbReference>
<dbReference type="OrthoDB" id="5464673at2"/>
<dbReference type="Proteomes" id="UP000198379">
    <property type="component" value="Unassembled WGS sequence"/>
</dbReference>
<evidence type="ECO:0000313" key="2">
    <source>
        <dbReference type="Proteomes" id="UP000198379"/>
    </source>
</evidence>
<dbReference type="RefSeq" id="WP_089369447.1">
    <property type="nucleotide sequence ID" value="NZ_BMEP01000002.1"/>
</dbReference>
<evidence type="ECO:0000313" key="1">
    <source>
        <dbReference type="EMBL" id="SNR35631.1"/>
    </source>
</evidence>
<keyword evidence="2" id="KW-1185">Reference proteome</keyword>
<accession>A0A238VN77</accession>
<name>A0A238VN77_9FLAO</name>